<name>A0A562U4K1_9SPHI</name>
<evidence type="ECO:0000256" key="10">
    <source>
        <dbReference type="RuleBase" id="RU003662"/>
    </source>
</evidence>
<accession>A0A562U4K1</accession>
<keyword evidence="7 9" id="KW-0456">Lyase</keyword>
<dbReference type="EC" id="4.2.1.20" evidence="9"/>
<evidence type="ECO:0000256" key="9">
    <source>
        <dbReference type="HAMAP-Rule" id="MF_00131"/>
    </source>
</evidence>
<keyword evidence="6 9" id="KW-0057">Aromatic amino acid biosynthesis</keyword>
<dbReference type="EMBL" id="VLLI01000005">
    <property type="protein sequence ID" value="TWJ00753.1"/>
    <property type="molecule type" value="Genomic_DNA"/>
</dbReference>
<organism evidence="11 12">
    <name type="scientific">Mucilaginibacter frigoritolerans</name>
    <dbReference type="NCBI Taxonomy" id="652788"/>
    <lineage>
        <taxon>Bacteria</taxon>
        <taxon>Pseudomonadati</taxon>
        <taxon>Bacteroidota</taxon>
        <taxon>Sphingobacteriia</taxon>
        <taxon>Sphingobacteriales</taxon>
        <taxon>Sphingobacteriaceae</taxon>
        <taxon>Mucilaginibacter</taxon>
    </lineage>
</organism>
<keyword evidence="5 9" id="KW-0822">Tryptophan biosynthesis</keyword>
<dbReference type="HAMAP" id="MF_00131">
    <property type="entry name" value="Trp_synth_alpha"/>
    <property type="match status" value="1"/>
</dbReference>
<evidence type="ECO:0000256" key="6">
    <source>
        <dbReference type="ARBA" id="ARBA00023141"/>
    </source>
</evidence>
<dbReference type="NCBIfam" id="TIGR00262">
    <property type="entry name" value="trpA"/>
    <property type="match status" value="1"/>
</dbReference>
<gene>
    <name evidence="9" type="primary">trpA</name>
    <name evidence="11" type="ORF">JN11_02009</name>
</gene>
<dbReference type="GO" id="GO:0005829">
    <property type="term" value="C:cytosol"/>
    <property type="evidence" value="ECO:0007669"/>
    <property type="project" value="TreeGrafter"/>
</dbReference>
<evidence type="ECO:0000256" key="8">
    <source>
        <dbReference type="ARBA" id="ARBA00049047"/>
    </source>
</evidence>
<protein>
    <recommendedName>
        <fullName evidence="9">Tryptophan synthase alpha chain</fullName>
        <ecNumber evidence="9">4.2.1.20</ecNumber>
    </recommendedName>
</protein>
<keyword evidence="4 9" id="KW-0028">Amino-acid biosynthesis</keyword>
<comment type="catalytic activity">
    <reaction evidence="8 9">
        <text>(1S,2R)-1-C-(indol-3-yl)glycerol 3-phosphate + L-serine = D-glyceraldehyde 3-phosphate + L-tryptophan + H2O</text>
        <dbReference type="Rhea" id="RHEA:10532"/>
        <dbReference type="ChEBI" id="CHEBI:15377"/>
        <dbReference type="ChEBI" id="CHEBI:33384"/>
        <dbReference type="ChEBI" id="CHEBI:57912"/>
        <dbReference type="ChEBI" id="CHEBI:58866"/>
        <dbReference type="ChEBI" id="CHEBI:59776"/>
        <dbReference type="EC" id="4.2.1.20"/>
    </reaction>
</comment>
<comment type="function">
    <text evidence="1 9">The alpha subunit is responsible for the aldol cleavage of indoleglycerol phosphate to indole and glyceraldehyde 3-phosphate.</text>
</comment>
<dbReference type="InterPro" id="IPR018204">
    <property type="entry name" value="Trp_synthase_alpha_AS"/>
</dbReference>
<dbReference type="UniPathway" id="UPA00035">
    <property type="reaction ID" value="UER00044"/>
</dbReference>
<dbReference type="SUPFAM" id="SSF51366">
    <property type="entry name" value="Ribulose-phoshate binding barrel"/>
    <property type="match status" value="1"/>
</dbReference>
<sequence>MVYRLWTKNKDMNRLNQLFNSKKDNLLSIYFTAGYPEPNTTLDIAEALEKAGADFLEIGFPYSDPVADGPTIQHSSEVALEKGMNLHLLFDQLADLRKRVTIPILLMGYVNPMVQYGVENFCKKAAEVGVDGVIVPDLPMYEYETLYADYFKNNNLSNIFLVTPQTSDDRIHKIDELSNSFIYLLSSSSITGGNLQVSVNIEDYYKRVKAMHLKNPAIIGFGISDNKSFKKATEYAAGAIVGSAFVKLLGTENYLEKIPAFIKSIR</sequence>
<reference evidence="11 12" key="1">
    <citation type="submission" date="2019-07" db="EMBL/GenBank/DDBJ databases">
        <title>Genomic Encyclopedia of Archaeal and Bacterial Type Strains, Phase II (KMG-II): from individual species to whole genera.</title>
        <authorList>
            <person name="Goeker M."/>
        </authorList>
    </citation>
    <scope>NUCLEOTIDE SEQUENCE [LARGE SCALE GENOMIC DNA]</scope>
    <source>
        <strain evidence="11 12">ATCC BAA-1854</strain>
    </source>
</reference>
<dbReference type="FunFam" id="3.20.20.70:FF:000037">
    <property type="entry name" value="Tryptophan synthase alpha chain"/>
    <property type="match status" value="1"/>
</dbReference>
<evidence type="ECO:0000313" key="11">
    <source>
        <dbReference type="EMBL" id="TWJ00753.1"/>
    </source>
</evidence>
<dbReference type="CDD" id="cd04724">
    <property type="entry name" value="Tryptophan_synthase_alpha"/>
    <property type="match status" value="1"/>
</dbReference>
<evidence type="ECO:0000256" key="5">
    <source>
        <dbReference type="ARBA" id="ARBA00022822"/>
    </source>
</evidence>
<dbReference type="Pfam" id="PF00290">
    <property type="entry name" value="Trp_syntA"/>
    <property type="match status" value="1"/>
</dbReference>
<proteinExistence type="inferred from homology"/>
<evidence type="ECO:0000256" key="4">
    <source>
        <dbReference type="ARBA" id="ARBA00022605"/>
    </source>
</evidence>
<feature type="active site" description="Proton acceptor" evidence="9">
    <location>
        <position position="68"/>
    </location>
</feature>
<dbReference type="AlphaFoldDB" id="A0A562U4K1"/>
<comment type="subunit">
    <text evidence="3 9">Tetramer of two alpha and two beta chains.</text>
</comment>
<dbReference type="InterPro" id="IPR011060">
    <property type="entry name" value="RibuloseP-bd_barrel"/>
</dbReference>
<evidence type="ECO:0000256" key="7">
    <source>
        <dbReference type="ARBA" id="ARBA00023239"/>
    </source>
</evidence>
<comment type="caution">
    <text evidence="11">The sequence shown here is derived from an EMBL/GenBank/DDBJ whole genome shotgun (WGS) entry which is preliminary data.</text>
</comment>
<dbReference type="PANTHER" id="PTHR43406">
    <property type="entry name" value="TRYPTOPHAN SYNTHASE, ALPHA CHAIN"/>
    <property type="match status" value="1"/>
</dbReference>
<comment type="pathway">
    <text evidence="2 9">Amino-acid biosynthesis; L-tryptophan biosynthesis; L-tryptophan from chorismate: step 5/5.</text>
</comment>
<dbReference type="Gene3D" id="3.20.20.70">
    <property type="entry name" value="Aldolase class I"/>
    <property type="match status" value="1"/>
</dbReference>
<dbReference type="InterPro" id="IPR013785">
    <property type="entry name" value="Aldolase_TIM"/>
</dbReference>
<dbReference type="PROSITE" id="PS00167">
    <property type="entry name" value="TRP_SYNTHASE_ALPHA"/>
    <property type="match status" value="1"/>
</dbReference>
<dbReference type="PANTHER" id="PTHR43406:SF1">
    <property type="entry name" value="TRYPTOPHAN SYNTHASE ALPHA CHAIN, CHLOROPLASTIC"/>
    <property type="match status" value="1"/>
</dbReference>
<evidence type="ECO:0000313" key="12">
    <source>
        <dbReference type="Proteomes" id="UP000317010"/>
    </source>
</evidence>
<evidence type="ECO:0000256" key="1">
    <source>
        <dbReference type="ARBA" id="ARBA00003365"/>
    </source>
</evidence>
<feature type="active site" description="Proton acceptor" evidence="9">
    <location>
        <position position="57"/>
    </location>
</feature>
<evidence type="ECO:0000256" key="3">
    <source>
        <dbReference type="ARBA" id="ARBA00011270"/>
    </source>
</evidence>
<dbReference type="InterPro" id="IPR002028">
    <property type="entry name" value="Trp_synthase_suA"/>
</dbReference>
<comment type="similarity">
    <text evidence="9 10">Belongs to the TrpA family.</text>
</comment>
<dbReference type="Proteomes" id="UP000317010">
    <property type="component" value="Unassembled WGS sequence"/>
</dbReference>
<keyword evidence="12" id="KW-1185">Reference proteome</keyword>
<evidence type="ECO:0000256" key="2">
    <source>
        <dbReference type="ARBA" id="ARBA00004733"/>
    </source>
</evidence>
<dbReference type="GO" id="GO:0004834">
    <property type="term" value="F:tryptophan synthase activity"/>
    <property type="evidence" value="ECO:0007669"/>
    <property type="project" value="UniProtKB-UniRule"/>
</dbReference>